<proteinExistence type="predicted"/>
<dbReference type="RefSeq" id="WP_198315584.1">
    <property type="nucleotide sequence ID" value="NZ_WRXN01000002.1"/>
</dbReference>
<name>A0A7K1U106_9BACT</name>
<comment type="caution">
    <text evidence="1">The sequence shown here is derived from an EMBL/GenBank/DDBJ whole genome shotgun (WGS) entry which is preliminary data.</text>
</comment>
<sequence>MLLLCATASRAQQPIPFRIDGFSDKYYGIVSVADTANVFMSGTVAVYDKLKNKELFHTTSEELTLELHDGNVKANILEAPYGEQSVLIYKDFNFDGQKDFALMDGQNSCYHGPSYQVYLATAAGFRRSAAFTRLAQEYCGMFQVDEKRKRLNTMTKSGCCWHQFSEFEVVQDKPKPVKITESSMSNTEPYFEEVSEQKWVAGKQETSMSLYLGGDKIDTVLSFTLTKNGKQVLIFHVGEENLFYALLKKDQSVEFYYPEVTWSEQQQSNIAGKVRYNAESSTLQFSNEDAKYELYDRREGISRKLGIKVDIDGQTYVFEGEPSTAVGSLSALKTLDKKNLEK</sequence>
<evidence type="ECO:0000313" key="2">
    <source>
        <dbReference type="Proteomes" id="UP000461730"/>
    </source>
</evidence>
<organism evidence="1 2">
    <name type="scientific">Chitinophaga tropicalis</name>
    <dbReference type="NCBI Taxonomy" id="2683588"/>
    <lineage>
        <taxon>Bacteria</taxon>
        <taxon>Pseudomonadati</taxon>
        <taxon>Bacteroidota</taxon>
        <taxon>Chitinophagia</taxon>
        <taxon>Chitinophagales</taxon>
        <taxon>Chitinophagaceae</taxon>
        <taxon>Chitinophaga</taxon>
    </lineage>
</organism>
<protein>
    <submittedName>
        <fullName evidence="1">Uncharacterized protein</fullName>
    </submittedName>
</protein>
<accession>A0A7K1U106</accession>
<dbReference type="InterPro" id="IPR058087">
    <property type="entry name" value="XAC2610_dom"/>
</dbReference>
<gene>
    <name evidence="1" type="ORF">GO493_07250</name>
</gene>
<dbReference type="AlphaFoldDB" id="A0A7K1U106"/>
<evidence type="ECO:0000313" key="1">
    <source>
        <dbReference type="EMBL" id="MVT08054.1"/>
    </source>
</evidence>
<dbReference type="NCBIfam" id="NF047539">
    <property type="entry name" value="XAC2610_fam"/>
    <property type="match status" value="1"/>
</dbReference>
<dbReference type="EMBL" id="WRXN01000002">
    <property type="protein sequence ID" value="MVT08054.1"/>
    <property type="molecule type" value="Genomic_DNA"/>
</dbReference>
<dbReference type="Proteomes" id="UP000461730">
    <property type="component" value="Unassembled WGS sequence"/>
</dbReference>
<keyword evidence="2" id="KW-1185">Reference proteome</keyword>
<reference evidence="1 2" key="1">
    <citation type="submission" date="2019-12" db="EMBL/GenBank/DDBJ databases">
        <title>Chitinophaga sp. strain ysch24 (GDMCC 1.1355), whole genome shotgun sequence.</title>
        <authorList>
            <person name="Zhang X."/>
        </authorList>
    </citation>
    <scope>NUCLEOTIDE SEQUENCE [LARGE SCALE GENOMIC DNA]</scope>
    <source>
        <strain evidence="2">ysch24</strain>
    </source>
</reference>